<dbReference type="PANTHER" id="PTHR10622:SF10">
    <property type="entry name" value="HET DOMAIN-CONTAINING PROTEIN"/>
    <property type="match status" value="1"/>
</dbReference>
<proteinExistence type="predicted"/>
<dbReference type="InterPro" id="IPR010730">
    <property type="entry name" value="HET"/>
</dbReference>
<accession>A0AAE0WXV2</accession>
<dbReference type="AlphaFoldDB" id="A0AAE0WXV2"/>
<evidence type="ECO:0000259" key="1">
    <source>
        <dbReference type="Pfam" id="PF06985"/>
    </source>
</evidence>
<keyword evidence="3" id="KW-1185">Reference proteome</keyword>
<dbReference type="EMBL" id="JAUTXT010000001">
    <property type="protein sequence ID" value="KAK3679921.1"/>
    <property type="molecule type" value="Genomic_DNA"/>
</dbReference>
<comment type="caution">
    <text evidence="2">The sequence shown here is derived from an EMBL/GenBank/DDBJ whole genome shotgun (WGS) entry which is preliminary data.</text>
</comment>
<organism evidence="2 3">
    <name type="scientific">Recurvomyces mirabilis</name>
    <dbReference type="NCBI Taxonomy" id="574656"/>
    <lineage>
        <taxon>Eukaryota</taxon>
        <taxon>Fungi</taxon>
        <taxon>Dikarya</taxon>
        <taxon>Ascomycota</taxon>
        <taxon>Pezizomycotina</taxon>
        <taxon>Dothideomycetes</taxon>
        <taxon>Dothideomycetidae</taxon>
        <taxon>Mycosphaerellales</taxon>
        <taxon>Teratosphaeriaceae</taxon>
        <taxon>Recurvomyces</taxon>
    </lineage>
</organism>
<dbReference type="Proteomes" id="UP001274830">
    <property type="component" value="Unassembled WGS sequence"/>
</dbReference>
<dbReference type="Pfam" id="PF06985">
    <property type="entry name" value="HET"/>
    <property type="match status" value="1"/>
</dbReference>
<evidence type="ECO:0000313" key="3">
    <source>
        <dbReference type="Proteomes" id="UP001274830"/>
    </source>
</evidence>
<name>A0AAE0WXV2_9PEZI</name>
<dbReference type="PANTHER" id="PTHR10622">
    <property type="entry name" value="HET DOMAIN-CONTAINING PROTEIN"/>
    <property type="match status" value="1"/>
</dbReference>
<feature type="domain" description="Heterokaryon incompatibility" evidence="1">
    <location>
        <begin position="29"/>
        <end position="109"/>
    </location>
</feature>
<gene>
    <name evidence="2" type="ORF">LTR78_000298</name>
</gene>
<sequence length="336" mass="37698">MGSRRSPPRLIDVKSYRLVPFPRDQAPPYAILSHTWGPEGEEIAYQEWLEAETLATKSTTGSPPDEVRPYRKGYAKIYDACRQAEADDFKYIWSDTCCINKENDAELDLNIDTDGHDLSTPATTTDVVTANAQADLALGLSRCVWFTRGWCLQELPAPKEICFFDSHWRSVEYPDNLPQLISAITKIPVAVLTQQIPITDCCLAQLLSWAADRRTSRMEDRAYSLFGILGVNMAPMYGEGSDAFARLQRELLQDTRDPTIFAWTSADPARKTSLLAATPEGFRHSTNIRVNRALGTSCHFSRTNVGIAGEILIIEPRPHDRTPWSSDPRAMTFRAP</sequence>
<evidence type="ECO:0000313" key="2">
    <source>
        <dbReference type="EMBL" id="KAK3679921.1"/>
    </source>
</evidence>
<reference evidence="2" key="1">
    <citation type="submission" date="2023-07" db="EMBL/GenBank/DDBJ databases">
        <title>Black Yeasts Isolated from many extreme environments.</title>
        <authorList>
            <person name="Coleine C."/>
            <person name="Stajich J.E."/>
            <person name="Selbmann L."/>
        </authorList>
    </citation>
    <scope>NUCLEOTIDE SEQUENCE</scope>
    <source>
        <strain evidence="2">CCFEE 5485</strain>
    </source>
</reference>
<protein>
    <recommendedName>
        <fullName evidence="1">Heterokaryon incompatibility domain-containing protein</fullName>
    </recommendedName>
</protein>